<name>A0ACC6U683_9BURK</name>
<proteinExistence type="predicted"/>
<comment type="caution">
    <text evidence="1">The sequence shown here is derived from an EMBL/GenBank/DDBJ whole genome shotgun (WGS) entry which is preliminary data.</text>
</comment>
<dbReference type="EC" id="1.8.1.2" evidence="1"/>
<dbReference type="EMBL" id="JBFRCH010000018">
    <property type="protein sequence ID" value="MEX3935139.1"/>
    <property type="molecule type" value="Genomic_DNA"/>
</dbReference>
<evidence type="ECO:0000313" key="1">
    <source>
        <dbReference type="EMBL" id="MEX3935139.1"/>
    </source>
</evidence>
<keyword evidence="2" id="KW-1185">Reference proteome</keyword>
<protein>
    <submittedName>
        <fullName evidence="1">Assimilatory sulfite reductase (NADPH) flavoprotein subunit</fullName>
        <ecNumber evidence="1">1.8.1.2</ecNumber>
    </submittedName>
</protein>
<organism evidence="1 2">
    <name type="scientific">Paraburkholderia phymatum</name>
    <dbReference type="NCBI Taxonomy" id="148447"/>
    <lineage>
        <taxon>Bacteria</taxon>
        <taxon>Pseudomonadati</taxon>
        <taxon>Pseudomonadota</taxon>
        <taxon>Betaproteobacteria</taxon>
        <taxon>Burkholderiales</taxon>
        <taxon>Burkholderiaceae</taxon>
        <taxon>Paraburkholderia</taxon>
    </lineage>
</organism>
<evidence type="ECO:0000313" key="2">
    <source>
        <dbReference type="Proteomes" id="UP001558850"/>
    </source>
</evidence>
<accession>A0ACC6U683</accession>
<reference evidence="1" key="1">
    <citation type="submission" date="2024-07" db="EMBL/GenBank/DDBJ databases">
        <title>A survey of Mimosa microsymbionts across Brazilian biomes reveals a high diversity of Paraburkholderia nodulating endemic species, but also that Cupriavidus is common as a symbiont of widespread species.</title>
        <authorList>
            <person name="Rouws L."/>
            <person name="Barauna A."/>
            <person name="Beukes C."/>
            <person name="Rouws J.R.C."/>
            <person name="De Faria S.M."/>
            <person name="Gross E."/>
            <person name="Bueno Dos Reis Junior F."/>
            <person name="Simon M.F."/>
            <person name="Maluk M."/>
            <person name="Odee D.W."/>
            <person name="Kenicer G."/>
            <person name="Young J.P.W."/>
            <person name="Reis V.M."/>
            <person name="Zilli J."/>
            <person name="James E.K."/>
        </authorList>
    </citation>
    <scope>NUCLEOTIDE SEQUENCE</scope>
    <source>
        <strain evidence="1">EG181B</strain>
    </source>
</reference>
<sequence>MTVAEFRGPGLTDAQWEHIKALTNSLDSRQLTWVSGFLAGFEKASASPQAAASQLPAADDDTGGTAARRLTVLYGSETGNSAALARTLAERAAQRGLAVSLHDMASYKVRQLKDEQDVLVVASTYGEGDPPQPAADFFEFIEGRKAPKLSGLRFAVLALGDSTYERYCEAGKRLDRRFEELGAERLTPRVDCDVDYEQPANAWIEEALAILAKSSPAGGHVQSTVRRAPSPASSPKRAAIDRHSPFYARVIENIALTGRGSSKETRHIELSLEDSGLSFEPGDALGVVPTNDPSVVDAVLRALDLDGSQIVNVKGKDISIGDALGASFEVTALTPRFLEHWARLSGAHALERLTSDEHADERAAYMRGHHIIDVMRQFPVGGIDAGHFLAALRPLQPRLYSIASSLAAAPDEVHLTVSALRYELHGERRAGVASGQLSDRIELDTELPVYVHRNSNFRLPDDGMPIIMIGAGTGVAPFRAFMQEREVRGANGRSWLFFGERNFRTDFLYQTEWQRLLKDKALTRMVVAFSRDRRANGAAKVYVQHRMQAHARDVFAWLEEGAHLYVCGDASRLAPDVHHALLDIVGSEGGLDTECAQAYLQQLQRDGRYQRDVY</sequence>
<dbReference type="Proteomes" id="UP001558850">
    <property type="component" value="Unassembled WGS sequence"/>
</dbReference>
<gene>
    <name evidence="1" type="ORF">AB4Y32_25670</name>
</gene>
<keyword evidence="1" id="KW-0560">Oxidoreductase</keyword>